<feature type="domain" description="PDZ" evidence="2">
    <location>
        <begin position="108"/>
        <end position="193"/>
    </location>
</feature>
<dbReference type="PROSITE" id="PS50106">
    <property type="entry name" value="PDZ"/>
    <property type="match status" value="1"/>
</dbReference>
<gene>
    <name evidence="3" type="ORF">CHARACLAT_014693</name>
</gene>
<dbReference type="Pfam" id="PF00595">
    <property type="entry name" value="PDZ"/>
    <property type="match status" value="1"/>
</dbReference>
<sequence length="230" mass="24940">MRSPLVRLEVISPSNRERYERSLISQLFVSGTAPNGSPRVTKAKDPPPPVKAKPVFKPPESSTGRLAEEPPVPEAVSSPKESGESPLHRKSPVLSSMVSKKRGGRRLRIDLKKGSEGLGFTVVTRDSSIHGPGPILVKNILPRGAAVKDGRLQSADRILEVNGADITGVGQEELVCMLRSTRQGETVSLVVLRQDEMFLPREMEMGWRELGRHAANTTGLGLEPSAVSRT</sequence>
<accession>A0ABU7DSX8</accession>
<evidence type="ECO:0000313" key="4">
    <source>
        <dbReference type="Proteomes" id="UP001352852"/>
    </source>
</evidence>
<organism evidence="3 4">
    <name type="scientific">Characodon lateralis</name>
    <dbReference type="NCBI Taxonomy" id="208331"/>
    <lineage>
        <taxon>Eukaryota</taxon>
        <taxon>Metazoa</taxon>
        <taxon>Chordata</taxon>
        <taxon>Craniata</taxon>
        <taxon>Vertebrata</taxon>
        <taxon>Euteleostomi</taxon>
        <taxon>Actinopterygii</taxon>
        <taxon>Neopterygii</taxon>
        <taxon>Teleostei</taxon>
        <taxon>Neoteleostei</taxon>
        <taxon>Acanthomorphata</taxon>
        <taxon>Ovalentaria</taxon>
        <taxon>Atherinomorphae</taxon>
        <taxon>Cyprinodontiformes</taxon>
        <taxon>Goodeidae</taxon>
        <taxon>Characodon</taxon>
    </lineage>
</organism>
<protein>
    <recommendedName>
        <fullName evidence="2">PDZ domain-containing protein</fullName>
    </recommendedName>
</protein>
<comment type="caution">
    <text evidence="3">The sequence shown here is derived from an EMBL/GenBank/DDBJ whole genome shotgun (WGS) entry which is preliminary data.</text>
</comment>
<dbReference type="InterPro" id="IPR001478">
    <property type="entry name" value="PDZ"/>
</dbReference>
<dbReference type="InterPro" id="IPR036034">
    <property type="entry name" value="PDZ_sf"/>
</dbReference>
<proteinExistence type="predicted"/>
<dbReference type="CDD" id="cd23058">
    <property type="entry name" value="PDZ2_Par3-like"/>
    <property type="match status" value="1"/>
</dbReference>
<name>A0ABU7DSX8_9TELE</name>
<dbReference type="SUPFAM" id="SSF50156">
    <property type="entry name" value="PDZ domain-like"/>
    <property type="match status" value="1"/>
</dbReference>
<dbReference type="Gene3D" id="2.30.42.10">
    <property type="match status" value="1"/>
</dbReference>
<evidence type="ECO:0000313" key="3">
    <source>
        <dbReference type="EMBL" id="MED6277561.1"/>
    </source>
</evidence>
<evidence type="ECO:0000256" key="1">
    <source>
        <dbReference type="SAM" id="MobiDB-lite"/>
    </source>
</evidence>
<reference evidence="3 4" key="1">
    <citation type="submission" date="2021-06" db="EMBL/GenBank/DDBJ databases">
        <authorList>
            <person name="Palmer J.M."/>
        </authorList>
    </citation>
    <scope>NUCLEOTIDE SEQUENCE [LARGE SCALE GENOMIC DNA]</scope>
    <source>
        <strain evidence="3 4">CL_MEX2019</strain>
        <tissue evidence="3">Muscle</tissue>
    </source>
</reference>
<dbReference type="PANTHER" id="PTHR16484:SF4">
    <property type="entry name" value="PARTITIONING DEFECTIVE 3 HOMOLOG B"/>
    <property type="match status" value="1"/>
</dbReference>
<dbReference type="Proteomes" id="UP001352852">
    <property type="component" value="Unassembled WGS sequence"/>
</dbReference>
<dbReference type="InterPro" id="IPR052213">
    <property type="entry name" value="PAR3"/>
</dbReference>
<keyword evidence="4" id="KW-1185">Reference proteome</keyword>
<feature type="region of interest" description="Disordered" evidence="1">
    <location>
        <begin position="29"/>
        <end position="105"/>
    </location>
</feature>
<dbReference type="EMBL" id="JAHUTJ010033900">
    <property type="protein sequence ID" value="MED6277561.1"/>
    <property type="molecule type" value="Genomic_DNA"/>
</dbReference>
<evidence type="ECO:0000259" key="2">
    <source>
        <dbReference type="PROSITE" id="PS50106"/>
    </source>
</evidence>
<dbReference type="PANTHER" id="PTHR16484">
    <property type="entry name" value="PARTITIONING DEFECTIVE 3 RELATED"/>
    <property type="match status" value="1"/>
</dbReference>
<dbReference type="SMART" id="SM00228">
    <property type="entry name" value="PDZ"/>
    <property type="match status" value="1"/>
</dbReference>